<dbReference type="Proteomes" id="UP000635142">
    <property type="component" value="Unassembled WGS sequence"/>
</dbReference>
<feature type="transmembrane region" description="Helical" evidence="6">
    <location>
        <begin position="226"/>
        <end position="243"/>
    </location>
</feature>
<dbReference type="GO" id="GO:0015658">
    <property type="term" value="F:branched-chain amino acid transmembrane transporter activity"/>
    <property type="evidence" value="ECO:0007669"/>
    <property type="project" value="InterPro"/>
</dbReference>
<name>A0A927D497_9RHOB</name>
<organism evidence="7 8">
    <name type="scientific">Sulfitobacter aestuariivivens</name>
    <dbReference type="NCBI Taxonomy" id="2766981"/>
    <lineage>
        <taxon>Bacteria</taxon>
        <taxon>Pseudomonadati</taxon>
        <taxon>Pseudomonadota</taxon>
        <taxon>Alphaproteobacteria</taxon>
        <taxon>Rhodobacterales</taxon>
        <taxon>Roseobacteraceae</taxon>
        <taxon>Sulfitobacter</taxon>
    </lineage>
</organism>
<dbReference type="RefSeq" id="WP_191074996.1">
    <property type="nucleotide sequence ID" value="NZ_JACTAG010000001.1"/>
</dbReference>
<evidence type="ECO:0000256" key="6">
    <source>
        <dbReference type="SAM" id="Phobius"/>
    </source>
</evidence>
<dbReference type="CDD" id="cd06581">
    <property type="entry name" value="TM_PBP1_LivM_like"/>
    <property type="match status" value="1"/>
</dbReference>
<reference evidence="7" key="1">
    <citation type="submission" date="2020-08" db="EMBL/GenBank/DDBJ databases">
        <title>Sulfitobacter aestuariivivens sp. nov., isolated from a tidal flat.</title>
        <authorList>
            <person name="Park S."/>
            <person name="Yoon J.-H."/>
        </authorList>
    </citation>
    <scope>NUCLEOTIDE SEQUENCE</scope>
    <source>
        <strain evidence="7">TSTF-M16</strain>
    </source>
</reference>
<dbReference type="GO" id="GO:0005886">
    <property type="term" value="C:plasma membrane"/>
    <property type="evidence" value="ECO:0007669"/>
    <property type="project" value="UniProtKB-SubCell"/>
</dbReference>
<proteinExistence type="predicted"/>
<dbReference type="PANTHER" id="PTHR30482">
    <property type="entry name" value="HIGH-AFFINITY BRANCHED-CHAIN AMINO ACID TRANSPORT SYSTEM PERMEASE"/>
    <property type="match status" value="1"/>
</dbReference>
<feature type="transmembrane region" description="Helical" evidence="6">
    <location>
        <begin position="277"/>
        <end position="297"/>
    </location>
</feature>
<evidence type="ECO:0000256" key="3">
    <source>
        <dbReference type="ARBA" id="ARBA00022692"/>
    </source>
</evidence>
<feature type="transmembrane region" description="Helical" evidence="6">
    <location>
        <begin position="250"/>
        <end position="271"/>
    </location>
</feature>
<keyword evidence="8" id="KW-1185">Reference proteome</keyword>
<evidence type="ECO:0000256" key="5">
    <source>
        <dbReference type="ARBA" id="ARBA00023136"/>
    </source>
</evidence>
<evidence type="ECO:0000313" key="7">
    <source>
        <dbReference type="EMBL" id="MBD3664086.1"/>
    </source>
</evidence>
<feature type="transmembrane region" description="Helical" evidence="6">
    <location>
        <begin position="6"/>
        <end position="27"/>
    </location>
</feature>
<sequence length="324" mass="34484">MIGIISYLAFFGTVASILAIAVLGLNLQWGNTGLFNGGVAAFFGAGAYGAMMLGGPADPLQFGAFELPYTIAFAGGIFLAALVAWAVGLLTLRLRHDYLAIATFGVAVALEAVARNAEWLTGGAKGMRGFPRPFEGLFEDQFTYNLAFLAFVVLILIAVYVGLERLVRSPYGRVLRAIREDEIAARSLGKNATRLRLEAFVLGSAIIGAAGVLYVSFYAFISPQDMAPILTFQIWAMLIVGGAGNNRGAVLGAFLIWGAWTSSGFLLAKFAPTAVQIYTGPIQYIMIGSVIVGMLLWRPQGLLPERIERTKTGNEAPGKTASQG</sequence>
<gene>
    <name evidence="7" type="ORF">H9Q16_09150</name>
</gene>
<protein>
    <submittedName>
        <fullName evidence="7">Branched-chain amino acid ABC transporter permease</fullName>
    </submittedName>
</protein>
<evidence type="ECO:0000313" key="8">
    <source>
        <dbReference type="Proteomes" id="UP000635142"/>
    </source>
</evidence>
<dbReference type="Pfam" id="PF02653">
    <property type="entry name" value="BPD_transp_2"/>
    <property type="match status" value="1"/>
</dbReference>
<feature type="transmembrane region" description="Helical" evidence="6">
    <location>
        <begin position="142"/>
        <end position="163"/>
    </location>
</feature>
<comment type="subcellular location">
    <subcellularLocation>
        <location evidence="1">Cell membrane</location>
        <topology evidence="1">Multi-pass membrane protein</topology>
    </subcellularLocation>
</comment>
<keyword evidence="4 6" id="KW-1133">Transmembrane helix</keyword>
<feature type="transmembrane region" description="Helical" evidence="6">
    <location>
        <begin position="67"/>
        <end position="91"/>
    </location>
</feature>
<comment type="caution">
    <text evidence="7">The sequence shown here is derived from an EMBL/GenBank/DDBJ whole genome shotgun (WGS) entry which is preliminary data.</text>
</comment>
<evidence type="ECO:0000256" key="2">
    <source>
        <dbReference type="ARBA" id="ARBA00022475"/>
    </source>
</evidence>
<feature type="transmembrane region" description="Helical" evidence="6">
    <location>
        <begin position="199"/>
        <end position="220"/>
    </location>
</feature>
<dbReference type="PANTHER" id="PTHR30482:SF10">
    <property type="entry name" value="HIGH-AFFINITY BRANCHED-CHAIN AMINO ACID TRANSPORT PROTEIN BRAE"/>
    <property type="match status" value="1"/>
</dbReference>
<feature type="transmembrane region" description="Helical" evidence="6">
    <location>
        <begin position="34"/>
        <end position="55"/>
    </location>
</feature>
<evidence type="ECO:0000256" key="1">
    <source>
        <dbReference type="ARBA" id="ARBA00004651"/>
    </source>
</evidence>
<keyword evidence="5 6" id="KW-0472">Membrane</keyword>
<evidence type="ECO:0000256" key="4">
    <source>
        <dbReference type="ARBA" id="ARBA00022989"/>
    </source>
</evidence>
<dbReference type="EMBL" id="JACTAG010000001">
    <property type="protein sequence ID" value="MBD3664086.1"/>
    <property type="molecule type" value="Genomic_DNA"/>
</dbReference>
<keyword evidence="3 6" id="KW-0812">Transmembrane</keyword>
<dbReference type="InterPro" id="IPR001851">
    <property type="entry name" value="ABC_transp_permease"/>
</dbReference>
<dbReference type="InterPro" id="IPR043428">
    <property type="entry name" value="LivM-like"/>
</dbReference>
<feature type="transmembrane region" description="Helical" evidence="6">
    <location>
        <begin position="98"/>
        <end position="117"/>
    </location>
</feature>
<accession>A0A927D497</accession>
<dbReference type="AlphaFoldDB" id="A0A927D497"/>
<keyword evidence="2" id="KW-1003">Cell membrane</keyword>